<feature type="transmembrane region" description="Helical" evidence="6">
    <location>
        <begin position="219"/>
        <end position="241"/>
    </location>
</feature>
<dbReference type="VEuPathDB" id="FungiDB:CJJ07_005287"/>
<evidence type="ECO:0000313" key="9">
    <source>
        <dbReference type="Proteomes" id="UP000037122"/>
    </source>
</evidence>
<dbReference type="InterPro" id="IPR011701">
    <property type="entry name" value="MFS"/>
</dbReference>
<dbReference type="VEuPathDB" id="FungiDB:CJI97_001840"/>
<dbReference type="AlphaFoldDB" id="A0A0L0NUW5"/>
<dbReference type="VEuPathDB" id="FungiDB:CJJ09_005388"/>
<dbReference type="PANTHER" id="PTHR43791:SF18">
    <property type="entry name" value="NICOTINIC ACID TRANSPORTER TNA1, PUTATIVE (AFU_ORTHOLOGUE AFUA_3G03820)-RELATED"/>
    <property type="match status" value="1"/>
</dbReference>
<keyword evidence="2" id="KW-0813">Transport</keyword>
<evidence type="ECO:0000256" key="5">
    <source>
        <dbReference type="ARBA" id="ARBA00023136"/>
    </source>
</evidence>
<evidence type="ECO:0000256" key="2">
    <source>
        <dbReference type="ARBA" id="ARBA00022448"/>
    </source>
</evidence>
<dbReference type="InterPro" id="IPR036259">
    <property type="entry name" value="MFS_trans_sf"/>
</dbReference>
<dbReference type="InterPro" id="IPR020846">
    <property type="entry name" value="MFS_dom"/>
</dbReference>
<comment type="caution">
    <text evidence="8">The sequence shown here is derived from an EMBL/GenBank/DDBJ whole genome shotgun (WGS) entry which is preliminary data.</text>
</comment>
<dbReference type="PROSITE" id="PS50850">
    <property type="entry name" value="MFS"/>
    <property type="match status" value="1"/>
</dbReference>
<dbReference type="VEuPathDB" id="FungiDB:QG37_05839"/>
<evidence type="ECO:0000256" key="6">
    <source>
        <dbReference type="SAM" id="Phobius"/>
    </source>
</evidence>
<evidence type="ECO:0000256" key="3">
    <source>
        <dbReference type="ARBA" id="ARBA00022692"/>
    </source>
</evidence>
<feature type="transmembrane region" description="Helical" evidence="6">
    <location>
        <begin position="56"/>
        <end position="73"/>
    </location>
</feature>
<dbReference type="Pfam" id="PF07690">
    <property type="entry name" value="MFS_1"/>
    <property type="match status" value="1"/>
</dbReference>
<feature type="transmembrane region" description="Helical" evidence="6">
    <location>
        <begin position="461"/>
        <end position="486"/>
    </location>
</feature>
<feature type="transmembrane region" description="Helical" evidence="6">
    <location>
        <begin position="126"/>
        <end position="145"/>
    </location>
</feature>
<dbReference type="VEuPathDB" id="FungiDB:CJI96_0004215"/>
<protein>
    <recommendedName>
        <fullName evidence="7">Major facilitator superfamily (MFS) profile domain-containing protein</fullName>
    </recommendedName>
</protein>
<comment type="subcellular location">
    <subcellularLocation>
        <location evidence="1">Membrane</location>
        <topology evidence="1">Multi-pass membrane protein</topology>
    </subcellularLocation>
</comment>
<accession>A0A0L0NUW5</accession>
<dbReference type="PANTHER" id="PTHR43791">
    <property type="entry name" value="PERMEASE-RELATED"/>
    <property type="match status" value="1"/>
</dbReference>
<dbReference type="SUPFAM" id="SSF103473">
    <property type="entry name" value="MFS general substrate transporter"/>
    <property type="match status" value="1"/>
</dbReference>
<sequence length="521" mass="58324">MPIKEPIVTVEAASTEDATSTDKQIYIAEEASVNSPEDLDEEDFSDIDQKKLLRKLDLRLLPLFTILYLLSFLDRGNIGNAKIEGLTEDLNLVGNQFNMCLTIFFIFYSALEVSSNMVLHNVKPRWYISTTMLLWSIVMTLMGTVNNYKQLLATRALLGIFEAPLFPGISYMLSRYYLKLEILVRQAIFFSAATLAGAFSGLLAAGLSQMRGIGGYEGWRWIFIIEGLLTFVFALVSYVYFPMYPDESSFLTPKERRFITHKIKHSSNAENMKIVATAVPEKSLGEDNASDKSQVWAVLKDWQSWTQLMICYGTLVPLYAMSLFGPTIIYSLGYTSTEAQLLGVPVYALASGWCVFQAWLSDRVGLRAPFMIFDILCIVTGFSVLLGFNTITNPGSQYAAMYVIGIGCAAYPLVVIWLSNNLAGSYKRAIGMAFQIGLGNFSGAFSSNFYRQQDAPQYNLGHALCLGFAVMGLLFSLIAVSGYMYCNKKRRREVAQGKYDDVPPEELIKMGDKSPYFVYRL</sequence>
<keyword evidence="4 6" id="KW-1133">Transmembrane helix</keyword>
<name>A0A0L0NUW5_CANAR</name>
<evidence type="ECO:0000313" key="8">
    <source>
        <dbReference type="EMBL" id="KND97455.1"/>
    </source>
</evidence>
<dbReference type="GO" id="GO:0022857">
    <property type="term" value="F:transmembrane transporter activity"/>
    <property type="evidence" value="ECO:0007669"/>
    <property type="project" value="InterPro"/>
</dbReference>
<feature type="transmembrane region" description="Helical" evidence="6">
    <location>
        <begin position="372"/>
        <end position="392"/>
    </location>
</feature>
<proteinExistence type="predicted"/>
<dbReference type="Gene3D" id="1.20.1250.20">
    <property type="entry name" value="MFS general substrate transporter like domains"/>
    <property type="match status" value="2"/>
</dbReference>
<evidence type="ECO:0000259" key="7">
    <source>
        <dbReference type="PROSITE" id="PS50850"/>
    </source>
</evidence>
<dbReference type="Proteomes" id="UP000037122">
    <property type="component" value="Unassembled WGS sequence"/>
</dbReference>
<feature type="transmembrane region" description="Helical" evidence="6">
    <location>
        <begin position="398"/>
        <end position="418"/>
    </location>
</feature>
<feature type="transmembrane region" description="Helical" evidence="6">
    <location>
        <begin position="93"/>
        <end position="114"/>
    </location>
</feature>
<dbReference type="FunFam" id="1.20.1250.20:FF:000068">
    <property type="entry name" value="MFS general substrate transporter"/>
    <property type="match status" value="1"/>
</dbReference>
<dbReference type="VEuPathDB" id="FungiDB:B9J08_002297"/>
<feature type="transmembrane region" description="Helical" evidence="6">
    <location>
        <begin position="157"/>
        <end position="178"/>
    </location>
</feature>
<dbReference type="GO" id="GO:0016020">
    <property type="term" value="C:membrane"/>
    <property type="evidence" value="ECO:0007669"/>
    <property type="project" value="UniProtKB-SubCell"/>
</dbReference>
<dbReference type="FunFam" id="1.20.1250.20:FF:000034">
    <property type="entry name" value="MFS general substrate transporter"/>
    <property type="match status" value="1"/>
</dbReference>
<reference evidence="9" key="1">
    <citation type="journal article" date="2015" name="BMC Genomics">
        <title>Draft genome of a commonly misdiagnosed multidrug resistant pathogen Candida auris.</title>
        <authorList>
            <person name="Chatterjee S."/>
            <person name="Alampalli S.V."/>
            <person name="Nageshan R.K."/>
            <person name="Chettiar S.T."/>
            <person name="Joshi S."/>
            <person name="Tatu U.S."/>
        </authorList>
    </citation>
    <scope>NUCLEOTIDE SEQUENCE [LARGE SCALE GENOMIC DNA]</scope>
    <source>
        <strain evidence="9">6684</strain>
    </source>
</reference>
<feature type="transmembrane region" description="Helical" evidence="6">
    <location>
        <begin position="309"/>
        <end position="333"/>
    </location>
</feature>
<feature type="transmembrane region" description="Helical" evidence="6">
    <location>
        <begin position="187"/>
        <end position="207"/>
    </location>
</feature>
<evidence type="ECO:0000256" key="1">
    <source>
        <dbReference type="ARBA" id="ARBA00004141"/>
    </source>
</evidence>
<dbReference type="VEuPathDB" id="FungiDB:CJJ09_005387"/>
<feature type="domain" description="Major facilitator superfamily (MFS) profile" evidence="7">
    <location>
        <begin position="60"/>
        <end position="490"/>
    </location>
</feature>
<feature type="transmembrane region" description="Helical" evidence="6">
    <location>
        <begin position="339"/>
        <end position="360"/>
    </location>
</feature>
<gene>
    <name evidence="8" type="ORF">QG37_05839</name>
</gene>
<organism evidence="8 9">
    <name type="scientific">Candidozyma auris</name>
    <name type="common">Yeast</name>
    <name type="synonym">Candida auris</name>
    <dbReference type="NCBI Taxonomy" id="498019"/>
    <lineage>
        <taxon>Eukaryota</taxon>
        <taxon>Fungi</taxon>
        <taxon>Dikarya</taxon>
        <taxon>Ascomycota</taxon>
        <taxon>Saccharomycotina</taxon>
        <taxon>Pichiomycetes</taxon>
        <taxon>Metschnikowiaceae</taxon>
        <taxon>Candidozyma</taxon>
    </lineage>
</organism>
<dbReference type="EMBL" id="LGST01000041">
    <property type="protein sequence ID" value="KND97455.1"/>
    <property type="molecule type" value="Genomic_DNA"/>
</dbReference>
<keyword evidence="5 6" id="KW-0472">Membrane</keyword>
<keyword evidence="3 6" id="KW-0812">Transmembrane</keyword>
<evidence type="ECO:0000256" key="4">
    <source>
        <dbReference type="ARBA" id="ARBA00022989"/>
    </source>
</evidence>